<evidence type="ECO:0000256" key="3">
    <source>
        <dbReference type="ARBA" id="ARBA00022737"/>
    </source>
</evidence>
<evidence type="ECO:0000259" key="8">
    <source>
        <dbReference type="PROSITE" id="PS51740"/>
    </source>
</evidence>
<feature type="domain" description="SpoVT-AbrB" evidence="8">
    <location>
        <begin position="73"/>
        <end position="116"/>
    </location>
</feature>
<gene>
    <name evidence="7 9" type="primary">mraZ</name>
    <name evidence="9" type="ORF">KQI75_09870</name>
</gene>
<dbReference type="PANTHER" id="PTHR34701">
    <property type="entry name" value="TRANSCRIPTIONAL REGULATOR MRAZ"/>
    <property type="match status" value="1"/>
</dbReference>
<feature type="domain" description="SpoVT-AbrB" evidence="8">
    <location>
        <begin position="4"/>
        <end position="46"/>
    </location>
</feature>
<keyword evidence="6 7" id="KW-0804">Transcription</keyword>
<dbReference type="PROSITE" id="PS51740">
    <property type="entry name" value="SPOVT_ABRB"/>
    <property type="match status" value="2"/>
</dbReference>
<name>A0ABS6ETS3_9FIRM</name>
<keyword evidence="2 7" id="KW-0963">Cytoplasm</keyword>
<evidence type="ECO:0000256" key="6">
    <source>
        <dbReference type="ARBA" id="ARBA00023163"/>
    </source>
</evidence>
<evidence type="ECO:0000256" key="1">
    <source>
        <dbReference type="ARBA" id="ARBA00013860"/>
    </source>
</evidence>
<dbReference type="InterPro" id="IPR035644">
    <property type="entry name" value="MraZ_C"/>
</dbReference>
<dbReference type="CDD" id="cd16320">
    <property type="entry name" value="MraZ_N"/>
    <property type="match status" value="1"/>
</dbReference>
<dbReference type="NCBIfam" id="TIGR00242">
    <property type="entry name" value="division/cell wall cluster transcriptional repressor MraZ"/>
    <property type="match status" value="1"/>
</dbReference>
<evidence type="ECO:0000256" key="7">
    <source>
        <dbReference type="HAMAP-Rule" id="MF_01008"/>
    </source>
</evidence>
<dbReference type="InterPro" id="IPR035642">
    <property type="entry name" value="MraZ_N"/>
</dbReference>
<dbReference type="PANTHER" id="PTHR34701:SF1">
    <property type="entry name" value="TRANSCRIPTIONAL REGULATOR MRAZ"/>
    <property type="match status" value="1"/>
</dbReference>
<dbReference type="CDD" id="cd16321">
    <property type="entry name" value="MraZ_C"/>
    <property type="match status" value="1"/>
</dbReference>
<dbReference type="InterPro" id="IPR020603">
    <property type="entry name" value="MraZ_dom"/>
</dbReference>
<dbReference type="Pfam" id="PF02381">
    <property type="entry name" value="MraZ"/>
    <property type="match status" value="2"/>
</dbReference>
<reference evidence="9 10" key="1">
    <citation type="submission" date="2021-06" db="EMBL/GenBank/DDBJ databases">
        <authorList>
            <person name="Sun Q."/>
            <person name="Li D."/>
        </authorList>
    </citation>
    <scope>NUCLEOTIDE SEQUENCE [LARGE SCALE GENOMIC DNA]</scope>
    <source>
        <strain evidence="9 10">MSJd-7</strain>
    </source>
</reference>
<keyword evidence="10" id="KW-1185">Reference proteome</keyword>
<dbReference type="HAMAP" id="MF_01008">
    <property type="entry name" value="MraZ"/>
    <property type="match status" value="1"/>
</dbReference>
<dbReference type="InterPro" id="IPR003444">
    <property type="entry name" value="MraZ"/>
</dbReference>
<dbReference type="RefSeq" id="WP_216470634.1">
    <property type="nucleotide sequence ID" value="NZ_JAHLQI010000005.1"/>
</dbReference>
<keyword evidence="3" id="KW-0677">Repeat</keyword>
<organism evidence="9 10">
    <name type="scientific">Butyricicoccus intestinisimiae</name>
    <dbReference type="NCBI Taxonomy" id="2841509"/>
    <lineage>
        <taxon>Bacteria</taxon>
        <taxon>Bacillati</taxon>
        <taxon>Bacillota</taxon>
        <taxon>Clostridia</taxon>
        <taxon>Eubacteriales</taxon>
        <taxon>Butyricicoccaceae</taxon>
        <taxon>Butyricicoccus</taxon>
    </lineage>
</organism>
<evidence type="ECO:0000256" key="4">
    <source>
        <dbReference type="ARBA" id="ARBA00023015"/>
    </source>
</evidence>
<evidence type="ECO:0000313" key="10">
    <source>
        <dbReference type="Proteomes" id="UP000783588"/>
    </source>
</evidence>
<comment type="similarity">
    <text evidence="7">Belongs to the MraZ family.</text>
</comment>
<evidence type="ECO:0000256" key="5">
    <source>
        <dbReference type="ARBA" id="ARBA00023125"/>
    </source>
</evidence>
<accession>A0ABS6ETS3</accession>
<protein>
    <recommendedName>
        <fullName evidence="1 7">Transcriptional regulator MraZ</fullName>
    </recommendedName>
</protein>
<evidence type="ECO:0000256" key="2">
    <source>
        <dbReference type="ARBA" id="ARBA00022490"/>
    </source>
</evidence>
<keyword evidence="5 7" id="KW-0238">DNA-binding</keyword>
<dbReference type="InterPro" id="IPR007159">
    <property type="entry name" value="SpoVT-AbrB_dom"/>
</dbReference>
<keyword evidence="4 7" id="KW-0805">Transcription regulation</keyword>
<sequence length="138" mass="15832">MKGEYQHTLDAKGRLFIPAKLREQLGDSFVVTKGLDECLFLYPQKAWDELEQKIRQLPMSKSRGLQRFFLSSAADVTVDRQGRIVIPTTLRSYANLERDVVVIGVGERAELWDAQRWNAYTDDMDCESIAQAMEELGF</sequence>
<comment type="caution">
    <text evidence="9">The sequence shown here is derived from an EMBL/GenBank/DDBJ whole genome shotgun (WGS) entry which is preliminary data.</text>
</comment>
<proteinExistence type="inferred from homology"/>
<dbReference type="Proteomes" id="UP000783588">
    <property type="component" value="Unassembled WGS sequence"/>
</dbReference>
<dbReference type="EMBL" id="JAHLQI010000005">
    <property type="protein sequence ID" value="MBU5490918.1"/>
    <property type="molecule type" value="Genomic_DNA"/>
</dbReference>
<comment type="subcellular location">
    <subcellularLocation>
        <location evidence="7">Cytoplasm</location>
        <location evidence="7">Nucleoid</location>
    </subcellularLocation>
</comment>
<evidence type="ECO:0000313" key="9">
    <source>
        <dbReference type="EMBL" id="MBU5490918.1"/>
    </source>
</evidence>
<comment type="subunit">
    <text evidence="7">Forms oligomers.</text>
</comment>